<dbReference type="AlphaFoldDB" id="A0A165EMI8"/>
<feature type="compositionally biased region" description="Polar residues" evidence="1">
    <location>
        <begin position="145"/>
        <end position="156"/>
    </location>
</feature>
<keyword evidence="3" id="KW-1185">Reference proteome</keyword>
<dbReference type="Proteomes" id="UP000077266">
    <property type="component" value="Unassembled WGS sequence"/>
</dbReference>
<sequence length="791" mass="85980">MADSAQNTFAFTRALEEANRAYQLVNTYRNQQVQKGSLKRDASFLENDDVFPISMKMTASGVTQLRPLAPYPRPRFKTPPPSDNPPSPSPPLAVYAHAMLDFSSTPVSARVSHSESASSREETDVSNRRVTRSGQSFAAPRGGTTRPSVLRTASTPSSQSIAASFGSSVQTQPTTPLPVALPALPSGLPKPTPGLPDTRRAKHACFLQCGKSLGNVFKPGARKRGDRYGTHMFGGSDKQKNPPCSTALKMGCTKDDETDEIANVAVIGTFLLLKEPALAPRFEYPQICGRLRAAFVSWYAALLAEAAQTGLESEHDGAEQEKDALEDGDDWLTDRDAEFDEELDDEDLIRAIKITLRASHHVTQLPRVAVLQGVQPDFIASERACRVFQGLHMMGSVEDAARDYSDRTEYLYLLYSTREYTSYFVDPPTNGGGQRVDDASFNLSHQHQVLEPAEQYNAHALELRTSDGLWDLVQPYAENVNGDLVPFTGLDDNSHSNSQHELFPFDSADPQSMSPDAANPEGGDLAPGSHLSADVDAGEHCQYAYDDASFLSFPTPEEPSSTPSAESGDEERTASLAIAGALQVEAHVHAHAHASATNTAAVCNNLRCLNAQTLALAQNGASHPNAQNLTASLQSGSTSLGPHVQTSNTNPLFNLSTAPLNLPVVDSNHTECVFCGWPVDTHVRPATGTHRCDHFKQHNGGCPNQGRPPCQGLIDLGLTWQHDSYEIESGIELVGDWLLTRHPSLALTARPFEYRPFGTHMKQWLRAWWDGALTQGERDAYVTMARAAIGQ</sequence>
<dbReference type="InParanoid" id="A0A165EMI8"/>
<feature type="region of interest" description="Disordered" evidence="1">
    <location>
        <begin position="64"/>
        <end position="93"/>
    </location>
</feature>
<feature type="compositionally biased region" description="Basic and acidic residues" evidence="1">
    <location>
        <begin position="118"/>
        <end position="127"/>
    </location>
</feature>
<protein>
    <submittedName>
        <fullName evidence="2">Uncharacterized protein</fullName>
    </submittedName>
</protein>
<evidence type="ECO:0000256" key="1">
    <source>
        <dbReference type="SAM" id="MobiDB-lite"/>
    </source>
</evidence>
<feature type="compositionally biased region" description="Pro residues" evidence="1">
    <location>
        <begin position="69"/>
        <end position="91"/>
    </location>
</feature>
<feature type="region of interest" description="Disordered" evidence="1">
    <location>
        <begin position="311"/>
        <end position="330"/>
    </location>
</feature>
<dbReference type="EMBL" id="KV426130">
    <property type="protein sequence ID" value="KZV87288.1"/>
    <property type="molecule type" value="Genomic_DNA"/>
</dbReference>
<feature type="compositionally biased region" description="Low complexity" evidence="1">
    <location>
        <begin position="157"/>
        <end position="186"/>
    </location>
</feature>
<feature type="region of interest" description="Disordered" evidence="1">
    <location>
        <begin position="488"/>
        <end position="533"/>
    </location>
</feature>
<feature type="region of interest" description="Disordered" evidence="1">
    <location>
        <begin position="552"/>
        <end position="572"/>
    </location>
</feature>
<proteinExistence type="predicted"/>
<feature type="compositionally biased region" description="Low complexity" evidence="1">
    <location>
        <begin position="552"/>
        <end position="566"/>
    </location>
</feature>
<gene>
    <name evidence="2" type="ORF">EXIGLDRAFT_800646</name>
</gene>
<evidence type="ECO:0000313" key="3">
    <source>
        <dbReference type="Proteomes" id="UP000077266"/>
    </source>
</evidence>
<reference evidence="2 3" key="1">
    <citation type="journal article" date="2016" name="Mol. Biol. Evol.">
        <title>Comparative Genomics of Early-Diverging Mushroom-Forming Fungi Provides Insights into the Origins of Lignocellulose Decay Capabilities.</title>
        <authorList>
            <person name="Nagy L.G."/>
            <person name="Riley R."/>
            <person name="Tritt A."/>
            <person name="Adam C."/>
            <person name="Daum C."/>
            <person name="Floudas D."/>
            <person name="Sun H."/>
            <person name="Yadav J.S."/>
            <person name="Pangilinan J."/>
            <person name="Larsson K.H."/>
            <person name="Matsuura K."/>
            <person name="Barry K."/>
            <person name="Labutti K."/>
            <person name="Kuo R."/>
            <person name="Ohm R.A."/>
            <person name="Bhattacharya S.S."/>
            <person name="Shirouzu T."/>
            <person name="Yoshinaga Y."/>
            <person name="Martin F.M."/>
            <person name="Grigoriev I.V."/>
            <person name="Hibbett D.S."/>
        </authorList>
    </citation>
    <scope>NUCLEOTIDE SEQUENCE [LARGE SCALE GENOMIC DNA]</scope>
    <source>
        <strain evidence="2 3">HHB12029</strain>
    </source>
</reference>
<accession>A0A165EMI8</accession>
<feature type="region of interest" description="Disordered" evidence="1">
    <location>
        <begin position="106"/>
        <end position="197"/>
    </location>
</feature>
<feature type="compositionally biased region" description="Basic and acidic residues" evidence="1">
    <location>
        <begin position="312"/>
        <end position="325"/>
    </location>
</feature>
<name>A0A165EMI8_EXIGL</name>
<organism evidence="2 3">
    <name type="scientific">Exidia glandulosa HHB12029</name>
    <dbReference type="NCBI Taxonomy" id="1314781"/>
    <lineage>
        <taxon>Eukaryota</taxon>
        <taxon>Fungi</taxon>
        <taxon>Dikarya</taxon>
        <taxon>Basidiomycota</taxon>
        <taxon>Agaricomycotina</taxon>
        <taxon>Agaricomycetes</taxon>
        <taxon>Auriculariales</taxon>
        <taxon>Exidiaceae</taxon>
        <taxon>Exidia</taxon>
    </lineage>
</organism>
<evidence type="ECO:0000313" key="2">
    <source>
        <dbReference type="EMBL" id="KZV87288.1"/>
    </source>
</evidence>
<feature type="compositionally biased region" description="Low complexity" evidence="1">
    <location>
        <begin position="107"/>
        <end position="117"/>
    </location>
</feature>